<proteinExistence type="predicted"/>
<name>A0A915M4Q0_MELJA</name>
<keyword evidence="1" id="KW-1185">Reference proteome</keyword>
<sequence length="97" mass="11109">MAARSSSDVGQYDIIYCDDIQEVKILLKLFIGNDEAPRWVEIPHDDNNKKYFSCSCSECIMELIACFDELCIKVTDGEHNHEGEMVDEELKLALHLI</sequence>
<accession>A0A915M4Q0</accession>
<evidence type="ECO:0000313" key="2">
    <source>
        <dbReference type="WBParaSite" id="scaffold31362_cov212.g20860"/>
    </source>
</evidence>
<organism evidence="1 2">
    <name type="scientific">Meloidogyne javanica</name>
    <name type="common">Root-knot nematode worm</name>
    <dbReference type="NCBI Taxonomy" id="6303"/>
    <lineage>
        <taxon>Eukaryota</taxon>
        <taxon>Metazoa</taxon>
        <taxon>Ecdysozoa</taxon>
        <taxon>Nematoda</taxon>
        <taxon>Chromadorea</taxon>
        <taxon>Rhabditida</taxon>
        <taxon>Tylenchina</taxon>
        <taxon>Tylenchomorpha</taxon>
        <taxon>Tylenchoidea</taxon>
        <taxon>Meloidogynidae</taxon>
        <taxon>Meloidogyninae</taxon>
        <taxon>Meloidogyne</taxon>
        <taxon>Meloidogyne incognita group</taxon>
    </lineage>
</organism>
<dbReference type="WBParaSite" id="scaffold31362_cov212.g20860">
    <property type="protein sequence ID" value="scaffold31362_cov212.g20860"/>
    <property type="gene ID" value="scaffold31362_cov212.g20860"/>
</dbReference>
<evidence type="ECO:0000313" key="1">
    <source>
        <dbReference type="Proteomes" id="UP000887561"/>
    </source>
</evidence>
<protein>
    <submittedName>
        <fullName evidence="2">Uncharacterized protein</fullName>
    </submittedName>
</protein>
<dbReference type="AlphaFoldDB" id="A0A915M4Q0"/>
<dbReference type="Proteomes" id="UP000887561">
    <property type="component" value="Unplaced"/>
</dbReference>
<reference evidence="2" key="1">
    <citation type="submission" date="2022-11" db="UniProtKB">
        <authorList>
            <consortium name="WormBaseParasite"/>
        </authorList>
    </citation>
    <scope>IDENTIFICATION</scope>
</reference>